<evidence type="ECO:0000313" key="2">
    <source>
        <dbReference type="Proteomes" id="UP001558850"/>
    </source>
</evidence>
<organism evidence="1 2">
    <name type="scientific">Paraburkholderia phymatum</name>
    <dbReference type="NCBI Taxonomy" id="148447"/>
    <lineage>
        <taxon>Bacteria</taxon>
        <taxon>Pseudomonadati</taxon>
        <taxon>Pseudomonadota</taxon>
        <taxon>Betaproteobacteria</taxon>
        <taxon>Burkholderiales</taxon>
        <taxon>Burkholderiaceae</taxon>
        <taxon>Paraburkholderia</taxon>
    </lineage>
</organism>
<protein>
    <submittedName>
        <fullName evidence="1">Cytochrome b</fullName>
    </submittedName>
</protein>
<sequence length="202" mass="21909">MSKLQTSYVSESRSDGERVKARFQARDNGLGFSPITIVLHWVVAALVLSIIAIEIALSVSMDSGLMKVLNLLGAILFPVSVYRFWARITSYHPLPVGTPNPVEVIVSRSVATALALAMVLLPIAAWLSKSAAGLPIELPGGWFIPALISPDHQAARIFDILFKIGATPFVIGLALHIFGACKNHFVLKNDALKRMLGKRVEL</sequence>
<dbReference type="EMBL" id="JBFRCH010000019">
    <property type="protein sequence ID" value="MEX3935312.1"/>
    <property type="molecule type" value="Genomic_DNA"/>
</dbReference>
<accession>A0ACC6U6Y7</accession>
<keyword evidence="2" id="KW-1185">Reference proteome</keyword>
<comment type="caution">
    <text evidence="1">The sequence shown here is derived from an EMBL/GenBank/DDBJ whole genome shotgun (WGS) entry which is preliminary data.</text>
</comment>
<dbReference type="Proteomes" id="UP001558850">
    <property type="component" value="Unassembled WGS sequence"/>
</dbReference>
<gene>
    <name evidence="1" type="ORF">AB4Y32_26545</name>
</gene>
<reference evidence="1" key="1">
    <citation type="submission" date="2024-07" db="EMBL/GenBank/DDBJ databases">
        <title>A survey of Mimosa microsymbionts across Brazilian biomes reveals a high diversity of Paraburkholderia nodulating endemic species, but also that Cupriavidus is common as a symbiont of widespread species.</title>
        <authorList>
            <person name="Rouws L."/>
            <person name="Barauna A."/>
            <person name="Beukes C."/>
            <person name="Rouws J.R.C."/>
            <person name="De Faria S.M."/>
            <person name="Gross E."/>
            <person name="Bueno Dos Reis Junior F."/>
            <person name="Simon M.F."/>
            <person name="Maluk M."/>
            <person name="Odee D.W."/>
            <person name="Kenicer G."/>
            <person name="Young J.P.W."/>
            <person name="Reis V.M."/>
            <person name="Zilli J."/>
            <person name="James E.K."/>
        </authorList>
    </citation>
    <scope>NUCLEOTIDE SEQUENCE</scope>
    <source>
        <strain evidence="1">EG181B</strain>
    </source>
</reference>
<evidence type="ECO:0000313" key="1">
    <source>
        <dbReference type="EMBL" id="MEX3935312.1"/>
    </source>
</evidence>
<name>A0ACC6U6Y7_9BURK</name>
<proteinExistence type="predicted"/>